<dbReference type="InterPro" id="IPR003837">
    <property type="entry name" value="GatC"/>
</dbReference>
<keyword evidence="1" id="KW-0067">ATP-binding</keyword>
<dbReference type="OrthoDB" id="9794326at2"/>
<dbReference type="InterPro" id="IPR036113">
    <property type="entry name" value="Asp/Glu-ADT_sf_sub_c"/>
</dbReference>
<keyword evidence="3" id="KW-1185">Reference proteome</keyword>
<dbReference type="GO" id="GO:0070681">
    <property type="term" value="P:glutaminyl-tRNAGln biosynthesis via transamidation"/>
    <property type="evidence" value="ECO:0007669"/>
    <property type="project" value="TreeGrafter"/>
</dbReference>
<dbReference type="HOGENOM" id="CLU_105899_2_2_6"/>
<dbReference type="GO" id="GO:0050567">
    <property type="term" value="F:glutaminyl-tRNA synthase (glutamine-hydrolyzing) activity"/>
    <property type="evidence" value="ECO:0007669"/>
    <property type="project" value="UniProtKB-UniRule"/>
</dbReference>
<comment type="caution">
    <text evidence="2">The sequence shown here is derived from an EMBL/GenBank/DDBJ whole genome shotgun (WGS) entry which is preliminary data.</text>
</comment>
<dbReference type="PANTHER" id="PTHR15004:SF0">
    <property type="entry name" value="GLUTAMYL-TRNA(GLN) AMIDOTRANSFERASE SUBUNIT C, MITOCHONDRIAL"/>
    <property type="match status" value="1"/>
</dbReference>
<dbReference type="PANTHER" id="PTHR15004">
    <property type="entry name" value="GLUTAMYL-TRNA(GLN) AMIDOTRANSFERASE SUBUNIT C, MITOCHONDRIAL"/>
    <property type="match status" value="1"/>
</dbReference>
<evidence type="ECO:0000256" key="1">
    <source>
        <dbReference type="HAMAP-Rule" id="MF_00122"/>
    </source>
</evidence>
<dbReference type="GO" id="GO:0050566">
    <property type="term" value="F:asparaginyl-tRNA synthase (glutamine-hydrolyzing) activity"/>
    <property type="evidence" value="ECO:0007669"/>
    <property type="project" value="RHEA"/>
</dbReference>
<dbReference type="Gene3D" id="1.10.20.60">
    <property type="entry name" value="Glu-tRNAGln amidotransferase C subunit, N-terminal domain"/>
    <property type="match status" value="1"/>
</dbReference>
<comment type="catalytic activity">
    <reaction evidence="1">
        <text>L-aspartyl-tRNA(Asn) + L-glutamine + ATP + H2O = L-asparaginyl-tRNA(Asn) + L-glutamate + ADP + phosphate + 2 H(+)</text>
        <dbReference type="Rhea" id="RHEA:14513"/>
        <dbReference type="Rhea" id="RHEA-COMP:9674"/>
        <dbReference type="Rhea" id="RHEA-COMP:9677"/>
        <dbReference type="ChEBI" id="CHEBI:15377"/>
        <dbReference type="ChEBI" id="CHEBI:15378"/>
        <dbReference type="ChEBI" id="CHEBI:29985"/>
        <dbReference type="ChEBI" id="CHEBI:30616"/>
        <dbReference type="ChEBI" id="CHEBI:43474"/>
        <dbReference type="ChEBI" id="CHEBI:58359"/>
        <dbReference type="ChEBI" id="CHEBI:78515"/>
        <dbReference type="ChEBI" id="CHEBI:78516"/>
        <dbReference type="ChEBI" id="CHEBI:456216"/>
    </reaction>
</comment>
<dbReference type="GO" id="GO:0006450">
    <property type="term" value="P:regulation of translational fidelity"/>
    <property type="evidence" value="ECO:0007669"/>
    <property type="project" value="InterPro"/>
</dbReference>
<keyword evidence="1" id="KW-0648">Protein biosynthesis</keyword>
<evidence type="ECO:0000313" key="3">
    <source>
        <dbReference type="Proteomes" id="UP000004263"/>
    </source>
</evidence>
<sequence length="95" mass="10605">MALDSKDVKNIANLARLALDDQQIEQYRTDLSNILDLVEQMNAVDTGDVQPLAHPTDAVQRLRADVVTESNQREKYMANAPAQEQGLFLVPKVVE</sequence>
<comment type="similarity">
    <text evidence="1">Belongs to the GatC family.</text>
</comment>
<dbReference type="EC" id="6.3.5.-" evidence="1"/>
<dbReference type="Proteomes" id="UP000004263">
    <property type="component" value="Unassembled WGS sequence"/>
</dbReference>
<keyword evidence="2" id="KW-0808">Transferase</keyword>
<evidence type="ECO:0000313" key="2">
    <source>
        <dbReference type="EMBL" id="EAT11103.1"/>
    </source>
</evidence>
<reference evidence="2 3" key="1">
    <citation type="submission" date="2006-03" db="EMBL/GenBank/DDBJ databases">
        <authorList>
            <person name="Pinhassi J."/>
            <person name="Pedros-Alio C."/>
            <person name="Ferriera S."/>
            <person name="Johnson J."/>
            <person name="Kravitz S."/>
            <person name="Halpern A."/>
            <person name="Remington K."/>
            <person name="Beeson K."/>
            <person name="Tran B."/>
            <person name="Rogers Y.-H."/>
            <person name="Friedman R."/>
            <person name="Venter J.C."/>
        </authorList>
    </citation>
    <scope>NUCLEOTIDE SEQUENCE [LARGE SCALE GENOMIC DNA]</scope>
    <source>
        <strain evidence="2 3">RED65</strain>
    </source>
</reference>
<protein>
    <recommendedName>
        <fullName evidence="1">Aspartyl/glutamyl-tRNA(Asn/Gln) amidotransferase subunit C</fullName>
        <shortName evidence="1">Asp/Glu-ADT subunit C</shortName>
        <ecNumber evidence="1">6.3.5.-</ecNumber>
    </recommendedName>
</protein>
<dbReference type="AlphaFoldDB" id="Q1MYL3"/>
<keyword evidence="1" id="KW-0547">Nucleotide-binding</keyword>
<dbReference type="GO" id="GO:0016740">
    <property type="term" value="F:transferase activity"/>
    <property type="evidence" value="ECO:0007669"/>
    <property type="project" value="UniProtKB-KW"/>
</dbReference>
<dbReference type="EMBL" id="AAQH01000024">
    <property type="protein sequence ID" value="EAT11103.1"/>
    <property type="molecule type" value="Genomic_DNA"/>
</dbReference>
<organism evidence="2 3">
    <name type="scientific">Bermanella marisrubri</name>
    <dbReference type="NCBI Taxonomy" id="207949"/>
    <lineage>
        <taxon>Bacteria</taxon>
        <taxon>Pseudomonadati</taxon>
        <taxon>Pseudomonadota</taxon>
        <taxon>Gammaproteobacteria</taxon>
        <taxon>Oceanospirillales</taxon>
        <taxon>Oceanospirillaceae</taxon>
        <taxon>Bermanella</taxon>
    </lineage>
</organism>
<dbReference type="RefSeq" id="WP_007018973.1">
    <property type="nucleotide sequence ID" value="NZ_CH724119.1"/>
</dbReference>
<dbReference type="GO" id="GO:0005524">
    <property type="term" value="F:ATP binding"/>
    <property type="evidence" value="ECO:0007669"/>
    <property type="project" value="UniProtKB-KW"/>
</dbReference>
<dbReference type="STRING" id="207949.RED65_07689"/>
<comment type="catalytic activity">
    <reaction evidence="1">
        <text>L-glutamyl-tRNA(Gln) + L-glutamine + ATP + H2O = L-glutaminyl-tRNA(Gln) + L-glutamate + ADP + phosphate + H(+)</text>
        <dbReference type="Rhea" id="RHEA:17521"/>
        <dbReference type="Rhea" id="RHEA-COMP:9681"/>
        <dbReference type="Rhea" id="RHEA-COMP:9684"/>
        <dbReference type="ChEBI" id="CHEBI:15377"/>
        <dbReference type="ChEBI" id="CHEBI:15378"/>
        <dbReference type="ChEBI" id="CHEBI:29985"/>
        <dbReference type="ChEBI" id="CHEBI:30616"/>
        <dbReference type="ChEBI" id="CHEBI:43474"/>
        <dbReference type="ChEBI" id="CHEBI:58359"/>
        <dbReference type="ChEBI" id="CHEBI:78520"/>
        <dbReference type="ChEBI" id="CHEBI:78521"/>
        <dbReference type="ChEBI" id="CHEBI:456216"/>
    </reaction>
</comment>
<comment type="function">
    <text evidence="1">Allows the formation of correctly charged Asn-tRNA(Asn) or Gln-tRNA(Gln) through the transamidation of misacylated Asp-tRNA(Asn) or Glu-tRNA(Gln) in organisms which lack either or both of asparaginyl-tRNA or glutaminyl-tRNA synthetases. The reaction takes place in the presence of glutamine and ATP through an activated phospho-Asp-tRNA(Asn) or phospho-Glu-tRNA(Gln).</text>
</comment>
<accession>Q1MYL3</accession>
<dbReference type="HAMAP" id="MF_00122">
    <property type="entry name" value="GatC"/>
    <property type="match status" value="1"/>
</dbReference>
<dbReference type="SUPFAM" id="SSF141000">
    <property type="entry name" value="Glu-tRNAGln amidotransferase C subunit"/>
    <property type="match status" value="1"/>
</dbReference>
<gene>
    <name evidence="1" type="primary">gatC</name>
    <name evidence="2" type="ORF">RED65_07689</name>
</gene>
<dbReference type="NCBIfam" id="TIGR00135">
    <property type="entry name" value="gatC"/>
    <property type="match status" value="1"/>
</dbReference>
<dbReference type="GO" id="GO:0006412">
    <property type="term" value="P:translation"/>
    <property type="evidence" value="ECO:0007669"/>
    <property type="project" value="UniProtKB-UniRule"/>
</dbReference>
<name>Q1MYL3_9GAMM</name>
<dbReference type="Pfam" id="PF02686">
    <property type="entry name" value="GatC"/>
    <property type="match status" value="1"/>
</dbReference>
<proteinExistence type="inferred from homology"/>
<comment type="subunit">
    <text evidence="1">Heterotrimer of A, B and C subunits.</text>
</comment>
<keyword evidence="1" id="KW-0436">Ligase</keyword>